<evidence type="ECO:0000256" key="1">
    <source>
        <dbReference type="SAM" id="MobiDB-lite"/>
    </source>
</evidence>
<reference evidence="2" key="2">
    <citation type="journal article" date="2015" name="Data Brief">
        <title>Shoot transcriptome of the giant reed, Arundo donax.</title>
        <authorList>
            <person name="Barrero R.A."/>
            <person name="Guerrero F.D."/>
            <person name="Moolhuijzen P."/>
            <person name="Goolsby J.A."/>
            <person name="Tidwell J."/>
            <person name="Bellgard S.E."/>
            <person name="Bellgard M.I."/>
        </authorList>
    </citation>
    <scope>NUCLEOTIDE SEQUENCE</scope>
    <source>
        <tissue evidence="2">Shoot tissue taken approximately 20 cm above the soil surface</tissue>
    </source>
</reference>
<feature type="region of interest" description="Disordered" evidence="1">
    <location>
        <begin position="17"/>
        <end position="37"/>
    </location>
</feature>
<organism evidence="2">
    <name type="scientific">Arundo donax</name>
    <name type="common">Giant reed</name>
    <name type="synonym">Donax arundinaceus</name>
    <dbReference type="NCBI Taxonomy" id="35708"/>
    <lineage>
        <taxon>Eukaryota</taxon>
        <taxon>Viridiplantae</taxon>
        <taxon>Streptophyta</taxon>
        <taxon>Embryophyta</taxon>
        <taxon>Tracheophyta</taxon>
        <taxon>Spermatophyta</taxon>
        <taxon>Magnoliopsida</taxon>
        <taxon>Liliopsida</taxon>
        <taxon>Poales</taxon>
        <taxon>Poaceae</taxon>
        <taxon>PACMAD clade</taxon>
        <taxon>Arundinoideae</taxon>
        <taxon>Arundineae</taxon>
        <taxon>Arundo</taxon>
    </lineage>
</organism>
<name>A0A0A9FWD3_ARUDO</name>
<evidence type="ECO:0000313" key="2">
    <source>
        <dbReference type="EMBL" id="JAE17130.1"/>
    </source>
</evidence>
<reference evidence="2" key="1">
    <citation type="submission" date="2014-09" db="EMBL/GenBank/DDBJ databases">
        <authorList>
            <person name="Magalhaes I.L.F."/>
            <person name="Oliveira U."/>
            <person name="Santos F.R."/>
            <person name="Vidigal T.H.D.A."/>
            <person name="Brescovit A.D."/>
            <person name="Santos A.J."/>
        </authorList>
    </citation>
    <scope>NUCLEOTIDE SEQUENCE</scope>
    <source>
        <tissue evidence="2">Shoot tissue taken approximately 20 cm above the soil surface</tissue>
    </source>
</reference>
<proteinExistence type="predicted"/>
<dbReference type="EMBL" id="GBRH01180766">
    <property type="protein sequence ID" value="JAE17130.1"/>
    <property type="molecule type" value="Transcribed_RNA"/>
</dbReference>
<accession>A0A0A9FWD3</accession>
<feature type="compositionally biased region" description="Low complexity" evidence="1">
    <location>
        <begin position="17"/>
        <end position="26"/>
    </location>
</feature>
<dbReference type="AlphaFoldDB" id="A0A0A9FWD3"/>
<protein>
    <submittedName>
        <fullName evidence="2">Uncharacterized protein</fullName>
    </submittedName>
</protein>
<sequence>MDVSLIRCHSLSFYSITTPHHSSSSPNAEDQNKYARL</sequence>